<dbReference type="Gene3D" id="1.10.10.60">
    <property type="entry name" value="Homeodomain-like"/>
    <property type="match status" value="1"/>
</dbReference>
<name>A0A840RKC1_9NEIS</name>
<dbReference type="SMART" id="SM00342">
    <property type="entry name" value="HTH_ARAC"/>
    <property type="match status" value="1"/>
</dbReference>
<keyword evidence="2 5" id="KW-0238">DNA-binding</keyword>
<dbReference type="InterPro" id="IPR018062">
    <property type="entry name" value="HTH_AraC-typ_CS"/>
</dbReference>
<dbReference type="InterPro" id="IPR020449">
    <property type="entry name" value="Tscrpt_reg_AraC-type_HTH"/>
</dbReference>
<reference evidence="5 6" key="1">
    <citation type="submission" date="2020-08" db="EMBL/GenBank/DDBJ databases">
        <title>Genomic Encyclopedia of Type Strains, Phase IV (KMG-IV): sequencing the most valuable type-strain genomes for metagenomic binning, comparative biology and taxonomic classification.</title>
        <authorList>
            <person name="Goeker M."/>
        </authorList>
    </citation>
    <scope>NUCLEOTIDE SEQUENCE [LARGE SCALE GENOMIC DNA]</scope>
    <source>
        <strain evidence="5 6">DSM 18233</strain>
    </source>
</reference>
<dbReference type="PROSITE" id="PS01124">
    <property type="entry name" value="HTH_ARAC_FAMILY_2"/>
    <property type="match status" value="1"/>
</dbReference>
<accession>A0A840RKC1</accession>
<dbReference type="Pfam" id="PF12833">
    <property type="entry name" value="HTH_18"/>
    <property type="match status" value="1"/>
</dbReference>
<keyword evidence="1" id="KW-0805">Transcription regulation</keyword>
<dbReference type="SUPFAM" id="SSF51215">
    <property type="entry name" value="Regulatory protein AraC"/>
    <property type="match status" value="1"/>
</dbReference>
<gene>
    <name evidence="5" type="ORF">HNQ50_003722</name>
</gene>
<feature type="domain" description="HTH araC/xylS-type" evidence="4">
    <location>
        <begin position="167"/>
        <end position="264"/>
    </location>
</feature>
<dbReference type="InterPro" id="IPR037923">
    <property type="entry name" value="HTH-like"/>
</dbReference>
<dbReference type="InterPro" id="IPR018060">
    <property type="entry name" value="HTH_AraC"/>
</dbReference>
<dbReference type="AlphaFoldDB" id="A0A840RKC1"/>
<dbReference type="PANTHER" id="PTHR47894">
    <property type="entry name" value="HTH-TYPE TRANSCRIPTIONAL REGULATOR GADX"/>
    <property type="match status" value="1"/>
</dbReference>
<dbReference type="GO" id="GO:0005829">
    <property type="term" value="C:cytosol"/>
    <property type="evidence" value="ECO:0007669"/>
    <property type="project" value="TreeGrafter"/>
</dbReference>
<organism evidence="5 6">
    <name type="scientific">Silvimonas terrae</name>
    <dbReference type="NCBI Taxonomy" id="300266"/>
    <lineage>
        <taxon>Bacteria</taxon>
        <taxon>Pseudomonadati</taxon>
        <taxon>Pseudomonadota</taxon>
        <taxon>Betaproteobacteria</taxon>
        <taxon>Neisseriales</taxon>
        <taxon>Chitinibacteraceae</taxon>
        <taxon>Silvimonas</taxon>
    </lineage>
</organism>
<evidence type="ECO:0000256" key="3">
    <source>
        <dbReference type="ARBA" id="ARBA00023163"/>
    </source>
</evidence>
<dbReference type="PROSITE" id="PS00041">
    <property type="entry name" value="HTH_ARAC_FAMILY_1"/>
    <property type="match status" value="1"/>
</dbReference>
<protein>
    <submittedName>
        <fullName evidence="5">AraC-like DNA-binding protein</fullName>
    </submittedName>
</protein>
<dbReference type="GO" id="GO:0000976">
    <property type="term" value="F:transcription cis-regulatory region binding"/>
    <property type="evidence" value="ECO:0007669"/>
    <property type="project" value="TreeGrafter"/>
</dbReference>
<evidence type="ECO:0000256" key="1">
    <source>
        <dbReference type="ARBA" id="ARBA00023015"/>
    </source>
</evidence>
<dbReference type="Proteomes" id="UP000543030">
    <property type="component" value="Unassembled WGS sequence"/>
</dbReference>
<proteinExistence type="predicted"/>
<keyword evidence="3" id="KW-0804">Transcription</keyword>
<dbReference type="EMBL" id="JACHHN010000009">
    <property type="protein sequence ID" value="MBB5192968.1"/>
    <property type="molecule type" value="Genomic_DNA"/>
</dbReference>
<keyword evidence="6" id="KW-1185">Reference proteome</keyword>
<evidence type="ECO:0000259" key="4">
    <source>
        <dbReference type="PROSITE" id="PS01124"/>
    </source>
</evidence>
<dbReference type="SUPFAM" id="SSF46689">
    <property type="entry name" value="Homeodomain-like"/>
    <property type="match status" value="1"/>
</dbReference>
<evidence type="ECO:0000313" key="6">
    <source>
        <dbReference type="Proteomes" id="UP000543030"/>
    </source>
</evidence>
<sequence length="280" mass="30441">MERTIVTRPGIGASARILQFGGLEMARVPLDQAFLIIVLAGSKLMRWGEQECLVEAGQAIAIAPGQTFDVTNRRPHDGVYESLWLTWEAPLIARYSSGVQAAGSVEDALLLPMLKPALMQAFEHARGALADATIPDEIAAHRMLEVLLCLAAQGARFKPEAPATLTQRVRTLIKSAPAHEWRGPELAAQLAMSEATLRRKLAAEGVSLSDLLVDVRMSLALILLQSTDQPVSQIALDAGYESQSRFAIRFRKRFGFAPSEVRGHLRSNTPAAQSGTLRRA</sequence>
<comment type="caution">
    <text evidence="5">The sequence shown here is derived from an EMBL/GenBank/DDBJ whole genome shotgun (WGS) entry which is preliminary data.</text>
</comment>
<dbReference type="PANTHER" id="PTHR47894:SF4">
    <property type="entry name" value="HTH-TYPE TRANSCRIPTIONAL REGULATOR GADX"/>
    <property type="match status" value="1"/>
</dbReference>
<dbReference type="PRINTS" id="PR00032">
    <property type="entry name" value="HTHARAC"/>
</dbReference>
<dbReference type="GO" id="GO:0003700">
    <property type="term" value="F:DNA-binding transcription factor activity"/>
    <property type="evidence" value="ECO:0007669"/>
    <property type="project" value="InterPro"/>
</dbReference>
<dbReference type="RefSeq" id="WP_184102626.1">
    <property type="nucleotide sequence ID" value="NZ_JACHHN010000009.1"/>
</dbReference>
<dbReference type="InterPro" id="IPR009057">
    <property type="entry name" value="Homeodomain-like_sf"/>
</dbReference>
<evidence type="ECO:0000256" key="2">
    <source>
        <dbReference type="ARBA" id="ARBA00023125"/>
    </source>
</evidence>
<evidence type="ECO:0000313" key="5">
    <source>
        <dbReference type="EMBL" id="MBB5192968.1"/>
    </source>
</evidence>